<dbReference type="NCBIfam" id="TIGR01421">
    <property type="entry name" value="gluta_reduc_1"/>
    <property type="match status" value="1"/>
</dbReference>
<feature type="binding site" evidence="8">
    <location>
        <position position="50"/>
    </location>
    <ligand>
        <name>FAD</name>
        <dbReference type="ChEBI" id="CHEBI:57692"/>
    </ligand>
</feature>
<dbReference type="Gene3D" id="3.50.50.60">
    <property type="entry name" value="FAD/NAD(P)-binding domain"/>
    <property type="match status" value="2"/>
</dbReference>
<feature type="domain" description="FAD/NAD(P)-binding" evidence="12">
    <location>
        <begin position="4"/>
        <end position="317"/>
    </location>
</feature>
<dbReference type="AlphaFoldDB" id="A0A347WIB4"/>
<dbReference type="GO" id="GO:0004362">
    <property type="term" value="F:glutathione-disulfide reductase (NADPH) activity"/>
    <property type="evidence" value="ECO:0007669"/>
    <property type="project" value="InterPro"/>
</dbReference>
<feature type="domain" description="Pyridine nucleotide-disulphide oxidoreductase dimerisation" evidence="11">
    <location>
        <begin position="338"/>
        <end position="448"/>
    </location>
</feature>
<dbReference type="SUPFAM" id="SSF51905">
    <property type="entry name" value="FAD/NAD(P)-binding domain"/>
    <property type="match status" value="1"/>
</dbReference>
<evidence type="ECO:0000256" key="10">
    <source>
        <dbReference type="RuleBase" id="RU003691"/>
    </source>
</evidence>
<protein>
    <submittedName>
        <fullName evidence="13">Glutathione-disulfide reductase</fullName>
    </submittedName>
</protein>
<dbReference type="Proteomes" id="UP000263232">
    <property type="component" value="Chromosome"/>
</dbReference>
<feature type="binding site" evidence="8">
    <location>
        <begin position="173"/>
        <end position="180"/>
    </location>
    <ligand>
        <name>NAD(+)</name>
        <dbReference type="ChEBI" id="CHEBI:57540"/>
    </ligand>
</feature>
<dbReference type="OrthoDB" id="9800167at2"/>
<feature type="disulfide bond" description="Redox-active" evidence="9">
    <location>
        <begin position="41"/>
        <end position="46"/>
    </location>
</feature>
<evidence type="ECO:0000256" key="4">
    <source>
        <dbReference type="ARBA" id="ARBA00023002"/>
    </source>
</evidence>
<dbReference type="EMBL" id="CP023434">
    <property type="protein sequence ID" value="AXY24821.1"/>
    <property type="molecule type" value="Genomic_DNA"/>
</dbReference>
<evidence type="ECO:0000256" key="3">
    <source>
        <dbReference type="ARBA" id="ARBA00022827"/>
    </source>
</evidence>
<dbReference type="GO" id="GO:0050661">
    <property type="term" value="F:NADP binding"/>
    <property type="evidence" value="ECO:0007669"/>
    <property type="project" value="InterPro"/>
</dbReference>
<dbReference type="PROSITE" id="PS00076">
    <property type="entry name" value="PYRIDINE_REDOX_1"/>
    <property type="match status" value="1"/>
</dbReference>
<dbReference type="InterPro" id="IPR016156">
    <property type="entry name" value="FAD/NAD-linked_Rdtase_dimer_sf"/>
</dbReference>
<dbReference type="RefSeq" id="WP_118989745.1">
    <property type="nucleotide sequence ID" value="NZ_CP023434.1"/>
</dbReference>
<evidence type="ECO:0000259" key="11">
    <source>
        <dbReference type="Pfam" id="PF02852"/>
    </source>
</evidence>
<dbReference type="InterPro" id="IPR046952">
    <property type="entry name" value="GSHR/TRXR-like"/>
</dbReference>
<evidence type="ECO:0000256" key="2">
    <source>
        <dbReference type="ARBA" id="ARBA00022630"/>
    </source>
</evidence>
<dbReference type="InterPro" id="IPR023753">
    <property type="entry name" value="FAD/NAD-binding_dom"/>
</dbReference>
<evidence type="ECO:0000256" key="9">
    <source>
        <dbReference type="PIRSR" id="PIRSR000350-4"/>
    </source>
</evidence>
<keyword evidence="14" id="KW-1185">Reference proteome</keyword>
<keyword evidence="2 10" id="KW-0285">Flavoprotein</keyword>
<gene>
    <name evidence="13" type="ORF">CL176_01635</name>
</gene>
<evidence type="ECO:0000256" key="6">
    <source>
        <dbReference type="ARBA" id="ARBA00023284"/>
    </source>
</evidence>
<dbReference type="Pfam" id="PF02852">
    <property type="entry name" value="Pyr_redox_dim"/>
    <property type="match status" value="1"/>
</dbReference>
<dbReference type="KEGG" id="abae:CL176_01635"/>
<keyword evidence="8" id="KW-0547">Nucleotide-binding</keyword>
<accession>A0A347WIB4</accession>
<dbReference type="GO" id="GO:0005829">
    <property type="term" value="C:cytosol"/>
    <property type="evidence" value="ECO:0007669"/>
    <property type="project" value="TreeGrafter"/>
</dbReference>
<comment type="similarity">
    <text evidence="1 10">Belongs to the class-I pyridine nucleotide-disulfide oxidoreductase family.</text>
</comment>
<sequence>MKKYDLITIGGGSGGSGAANRAGEYGKKVAIIENWDIGGTCVNRGCVPKKVSWYAATIADAIEKYGPNYGFTAEDVHFNYQTFLEARDGYVGRSRTGYENNFNKNGIDLYRGHARFVSNHEIEINGECIYGEHIIIATGRRPRPLDVEGAELVEYSDDVFNWTELPQSVLFYGAGYIAVELAQVYNSLGVDTSLAFRYDRPLRSFDRMLTDNLMVAMESSGLGLHPYTHIDSFRRNQDGQIECLMNGQVCITVDKVVAGIGRVPNTEDLGLENTDVKLDEAGLVVVNDKHETDAAGVYAIGDVIDRPNLTPVAIRAGRQISEYLFNDAPTSAIEYDNIPTVIFSHPPIGTIGLTEEQAIEEYGEGNIKVYTNRFFSMYASAGGYREACDFKLVCLGEEEKIIGLHGIGQGVDEMIQGFGVAMKMGATKKDFDSVIAIHPTGAEEFVTMR</sequence>
<keyword evidence="3 8" id="KW-0274">FAD</keyword>
<dbReference type="Gene3D" id="3.30.390.30">
    <property type="match status" value="1"/>
</dbReference>
<dbReference type="PRINTS" id="PR00368">
    <property type="entry name" value="FADPNR"/>
</dbReference>
<keyword evidence="5" id="KW-1015">Disulfide bond</keyword>
<evidence type="ECO:0000256" key="1">
    <source>
        <dbReference type="ARBA" id="ARBA00007532"/>
    </source>
</evidence>
<dbReference type="PANTHER" id="PTHR42737:SF2">
    <property type="entry name" value="GLUTATHIONE REDUCTASE"/>
    <property type="match status" value="1"/>
</dbReference>
<name>A0A347WIB4_9LACT</name>
<dbReference type="PRINTS" id="PR00411">
    <property type="entry name" value="PNDRDTASEI"/>
</dbReference>
<keyword evidence="4 10" id="KW-0560">Oxidoreductase</keyword>
<feature type="active site" description="Proton acceptor" evidence="7">
    <location>
        <position position="438"/>
    </location>
</feature>
<organism evidence="13 14">
    <name type="scientific">Suicoccus acidiformans</name>
    <dbReference type="NCBI Taxonomy" id="2036206"/>
    <lineage>
        <taxon>Bacteria</taxon>
        <taxon>Bacillati</taxon>
        <taxon>Bacillota</taxon>
        <taxon>Bacilli</taxon>
        <taxon>Lactobacillales</taxon>
        <taxon>Aerococcaceae</taxon>
        <taxon>Suicoccus</taxon>
    </lineage>
</organism>
<reference evidence="13 14" key="1">
    <citation type="submission" date="2017-09" db="EMBL/GenBank/DDBJ databases">
        <title>Complete genome sequence of Oxytococcus suis strain ZY16052.</title>
        <authorList>
            <person name="Li F."/>
        </authorList>
    </citation>
    <scope>NUCLEOTIDE SEQUENCE [LARGE SCALE GENOMIC DNA]</scope>
    <source>
        <strain evidence="13 14">ZY16052</strain>
    </source>
</reference>
<proteinExistence type="inferred from homology"/>
<keyword evidence="6 10" id="KW-0676">Redox-active center</keyword>
<dbReference type="GO" id="GO:0050660">
    <property type="term" value="F:flavin adenine dinucleotide binding"/>
    <property type="evidence" value="ECO:0007669"/>
    <property type="project" value="InterPro"/>
</dbReference>
<evidence type="ECO:0000313" key="14">
    <source>
        <dbReference type="Proteomes" id="UP000263232"/>
    </source>
</evidence>
<dbReference type="InterPro" id="IPR001100">
    <property type="entry name" value="Pyr_nuc-diS_OxRdtase"/>
</dbReference>
<evidence type="ECO:0000259" key="12">
    <source>
        <dbReference type="Pfam" id="PF07992"/>
    </source>
</evidence>
<evidence type="ECO:0000313" key="13">
    <source>
        <dbReference type="EMBL" id="AXY24821.1"/>
    </source>
</evidence>
<evidence type="ECO:0000256" key="5">
    <source>
        <dbReference type="ARBA" id="ARBA00023157"/>
    </source>
</evidence>
<dbReference type="FunFam" id="3.30.390.30:FF:000003">
    <property type="entry name" value="Glutathione reductase"/>
    <property type="match status" value="1"/>
</dbReference>
<dbReference type="PANTHER" id="PTHR42737">
    <property type="entry name" value="GLUTATHIONE REDUCTASE"/>
    <property type="match status" value="1"/>
</dbReference>
<dbReference type="GO" id="GO:0006749">
    <property type="term" value="P:glutathione metabolic process"/>
    <property type="evidence" value="ECO:0007669"/>
    <property type="project" value="InterPro"/>
</dbReference>
<dbReference type="PIRSF" id="PIRSF000350">
    <property type="entry name" value="Mercury_reductase_MerA"/>
    <property type="match status" value="1"/>
</dbReference>
<dbReference type="GO" id="GO:0045454">
    <property type="term" value="P:cell redox homeostasis"/>
    <property type="evidence" value="ECO:0007669"/>
    <property type="project" value="InterPro"/>
</dbReference>
<dbReference type="GO" id="GO:0034599">
    <property type="term" value="P:cellular response to oxidative stress"/>
    <property type="evidence" value="ECO:0007669"/>
    <property type="project" value="TreeGrafter"/>
</dbReference>
<evidence type="ECO:0000256" key="7">
    <source>
        <dbReference type="PIRSR" id="PIRSR000350-2"/>
    </source>
</evidence>
<dbReference type="Pfam" id="PF07992">
    <property type="entry name" value="Pyr_redox_2"/>
    <property type="match status" value="1"/>
</dbReference>
<dbReference type="InterPro" id="IPR036188">
    <property type="entry name" value="FAD/NAD-bd_sf"/>
</dbReference>
<dbReference type="SUPFAM" id="SSF55424">
    <property type="entry name" value="FAD/NAD-linked reductases, dimerisation (C-terminal) domain"/>
    <property type="match status" value="1"/>
</dbReference>
<feature type="binding site" evidence="8">
    <location>
        <position position="302"/>
    </location>
    <ligand>
        <name>FAD</name>
        <dbReference type="ChEBI" id="CHEBI:57692"/>
    </ligand>
</feature>
<dbReference type="InterPro" id="IPR006322">
    <property type="entry name" value="Glutathione_Rdtase_euk/bac"/>
</dbReference>
<dbReference type="InterPro" id="IPR004099">
    <property type="entry name" value="Pyr_nucl-diS_OxRdtase_dimer"/>
</dbReference>
<comment type="cofactor">
    <cofactor evidence="8">
        <name>FAD</name>
        <dbReference type="ChEBI" id="CHEBI:57692"/>
    </cofactor>
    <text evidence="8">Binds 1 FAD per subunit.</text>
</comment>
<dbReference type="InterPro" id="IPR012999">
    <property type="entry name" value="Pyr_OxRdtase_I_AS"/>
</dbReference>
<evidence type="ECO:0000256" key="8">
    <source>
        <dbReference type="PIRSR" id="PIRSR000350-3"/>
    </source>
</evidence>
<dbReference type="NCBIfam" id="NF004776">
    <property type="entry name" value="PRK06116.1"/>
    <property type="match status" value="1"/>
</dbReference>
<feature type="binding site" evidence="8">
    <location>
        <position position="261"/>
    </location>
    <ligand>
        <name>NAD(+)</name>
        <dbReference type="ChEBI" id="CHEBI:57540"/>
    </ligand>
</feature>
<keyword evidence="8" id="KW-0520">NAD</keyword>